<accession>A0ACC2ZWY9</accession>
<evidence type="ECO:0000313" key="2">
    <source>
        <dbReference type="Proteomes" id="UP001172386"/>
    </source>
</evidence>
<name>A0ACC2ZWY9_9EURO</name>
<organism evidence="1 2">
    <name type="scientific">Neophaeococcomyces mojaviensis</name>
    <dbReference type="NCBI Taxonomy" id="3383035"/>
    <lineage>
        <taxon>Eukaryota</taxon>
        <taxon>Fungi</taxon>
        <taxon>Dikarya</taxon>
        <taxon>Ascomycota</taxon>
        <taxon>Pezizomycotina</taxon>
        <taxon>Eurotiomycetes</taxon>
        <taxon>Chaetothyriomycetidae</taxon>
        <taxon>Chaetothyriales</taxon>
        <taxon>Chaetothyriales incertae sedis</taxon>
        <taxon>Neophaeococcomyces</taxon>
    </lineage>
</organism>
<dbReference type="EMBL" id="JAPDRQ010000219">
    <property type="protein sequence ID" value="KAJ9652078.1"/>
    <property type="molecule type" value="Genomic_DNA"/>
</dbReference>
<dbReference type="Proteomes" id="UP001172386">
    <property type="component" value="Unassembled WGS sequence"/>
</dbReference>
<keyword evidence="2" id="KW-1185">Reference proteome</keyword>
<protein>
    <submittedName>
        <fullName evidence="1">Uncharacterized protein</fullName>
    </submittedName>
</protein>
<evidence type="ECO:0000313" key="1">
    <source>
        <dbReference type="EMBL" id="KAJ9652078.1"/>
    </source>
</evidence>
<reference evidence="1" key="1">
    <citation type="submission" date="2022-10" db="EMBL/GenBank/DDBJ databases">
        <title>Culturing micro-colonial fungi from biological soil crusts in the Mojave desert and describing Neophaeococcomyces mojavensis, and introducing the new genera and species Taxawa tesnikishii.</title>
        <authorList>
            <person name="Kurbessoian T."/>
            <person name="Stajich J.E."/>
        </authorList>
    </citation>
    <scope>NUCLEOTIDE SEQUENCE</scope>
    <source>
        <strain evidence="1">JES_112</strain>
    </source>
</reference>
<proteinExistence type="predicted"/>
<sequence length="1221" mass="138346">MELQSNEQHVYDNSALLSRLGQEVVESFTKVIDACKKGSSKFAQQIDPSQVQTQQERFHLWAVNLGLFSAGHGALQYRLRDADVVCDYIGRVLSELSEDLTAICDILNEKRLPYEAQIDEAESQTLHENNSIVEDAKDTDDGEAVSDLSDNTEDSTNIAETGGLSELEFRFENIVLKVDTIFNVAYKIRGPKKRSYRSNAELYSMIPAEDLAAHIEERNKVWTAIVGFIFRQELLEPQREIKPGTTKDKTVISEGASASTEKNATGSQVDSSADEFCEEQRWIIQRLGQAMARREQQFIYWSHRAKYKSVQAIPHERRAPVPPEGRAENEESRTISHTENKQHAGKSTTTGTTLNPQNCDMANNQVEETMSSAGSFISKLTSVRHVQVRKVHWPDPPTSLVKGNFFVCPMCKTICPKGYLHDKRVWRTHLVHDLQSYMCTYPGCPDQDQLYEKPTEWAAHEAFNHRRVWICQKHSEIDFETRNEYLQHLDGAHAHDAMDLRLPRLVEAAAQPSSQAKRVCPFCAAEVLGAIDMQDHIAAHLERYSILALPKLNEHDQIIQEEAESDSAMPGGLDSRYGDFEWDESVLGIEPLSLAVTNSPNSEFLALAELKATSTRYTELLDEEGTAVKLRNFLSQLPDRFAENSHDFKPTLAKEALLNRERGIDDQSTLTEVDKKHVRDKSTSTSGFELLDGISAITTIIDTLVKIWDSRKDLELGTIFKTVAKRLPILRDTLQTCLDLFEPLKASIPVDAAQSLMKIVDSCKSKAERLQIIYAETLMSEDDQWHERYRKVIQRLGEDSNVEELMEAISEDVQNLVDYHGVKPVVPELIGNLNRDQGKLEETEQMYRETMELSSKMLGLEHPDTLKSMNKLAMVLRDQGKYEEAEKMHRETVELSSKMLELEHPFTLTSMNNLATVLWDQGKYEEAEKMHRQTLELRKTVLGSEHPHTLTSMSNLALVLGNQGKYEEAEKIHRQTLELRKTVLGFEHPNTLTSMNNLAMVLKDQGKYKEAEKMHRQTLELFLKVLGVEHPNTLTSMSNLAIVIKDQGKYEQAEEIHRQVLKLRSEVLGLKNPDTLASMSNLATVLGYQGKYEEAEMMHRQTLELSKTVLGPEHPDTLANLNQLATTLGDFGKLQEALSMKRAVLEKQRQILGKNHPDTLRSMSSLAKTLGEVGELQEARLMQREAVEKMAEILGAEHPHTITSRKDLQQIETKIAELEES</sequence>
<gene>
    <name evidence="1" type="ORF">H2198_008664</name>
</gene>
<comment type="caution">
    <text evidence="1">The sequence shown here is derived from an EMBL/GenBank/DDBJ whole genome shotgun (WGS) entry which is preliminary data.</text>
</comment>